<accession>A0A1J5QX39</accession>
<dbReference type="PANTHER" id="PTHR43046:SF14">
    <property type="entry name" value="MUTT_NUDIX FAMILY PROTEIN"/>
    <property type="match status" value="1"/>
</dbReference>
<name>A0A1J5QX39_9ZZZZ</name>
<dbReference type="AlphaFoldDB" id="A0A1J5QX39"/>
<protein>
    <submittedName>
        <fullName evidence="4">NUDIX domain protein</fullName>
    </submittedName>
</protein>
<dbReference type="PANTHER" id="PTHR43046">
    <property type="entry name" value="GDP-MANNOSE MANNOSYL HYDROLASE"/>
    <property type="match status" value="1"/>
</dbReference>
<dbReference type="GO" id="GO:0016787">
    <property type="term" value="F:hydrolase activity"/>
    <property type="evidence" value="ECO:0007669"/>
    <property type="project" value="UniProtKB-KW"/>
</dbReference>
<sequence length="151" mass="16583">MKPRSPRLATRALILDEGRLLIVNAFRGGVSDLWCAPGGGVHAGTSLPDNLEREIHEECGLSISVGAPCLVNEFHDPATGFHQVDVYFHCTALGPLPALWRDPEGVVTNRRFVTRQELSRLRYKPDSLPDAAWGTPGTGRILYDALEVIVR</sequence>
<evidence type="ECO:0000256" key="1">
    <source>
        <dbReference type="ARBA" id="ARBA00001946"/>
    </source>
</evidence>
<dbReference type="PROSITE" id="PS51462">
    <property type="entry name" value="NUDIX"/>
    <property type="match status" value="1"/>
</dbReference>
<keyword evidence="2" id="KW-0378">Hydrolase</keyword>
<proteinExistence type="predicted"/>
<evidence type="ECO:0000259" key="3">
    <source>
        <dbReference type="PROSITE" id="PS51462"/>
    </source>
</evidence>
<dbReference type="Gene3D" id="3.90.79.10">
    <property type="entry name" value="Nucleoside Triphosphate Pyrophosphohydrolase"/>
    <property type="match status" value="1"/>
</dbReference>
<dbReference type="InterPro" id="IPR015797">
    <property type="entry name" value="NUDIX_hydrolase-like_dom_sf"/>
</dbReference>
<evidence type="ECO:0000313" key="4">
    <source>
        <dbReference type="EMBL" id="OIQ80453.1"/>
    </source>
</evidence>
<dbReference type="InterPro" id="IPR000086">
    <property type="entry name" value="NUDIX_hydrolase_dom"/>
</dbReference>
<dbReference type="EMBL" id="MLJW01001058">
    <property type="protein sequence ID" value="OIQ80453.1"/>
    <property type="molecule type" value="Genomic_DNA"/>
</dbReference>
<organism evidence="4">
    <name type="scientific">mine drainage metagenome</name>
    <dbReference type="NCBI Taxonomy" id="410659"/>
    <lineage>
        <taxon>unclassified sequences</taxon>
        <taxon>metagenomes</taxon>
        <taxon>ecological metagenomes</taxon>
    </lineage>
</organism>
<feature type="domain" description="Nudix hydrolase" evidence="3">
    <location>
        <begin position="5"/>
        <end position="136"/>
    </location>
</feature>
<evidence type="ECO:0000256" key="2">
    <source>
        <dbReference type="ARBA" id="ARBA00022801"/>
    </source>
</evidence>
<dbReference type="Pfam" id="PF00293">
    <property type="entry name" value="NUDIX"/>
    <property type="match status" value="1"/>
</dbReference>
<comment type="cofactor">
    <cofactor evidence="1">
        <name>Mg(2+)</name>
        <dbReference type="ChEBI" id="CHEBI:18420"/>
    </cofactor>
</comment>
<gene>
    <name evidence="4" type="ORF">GALL_377880</name>
</gene>
<comment type="caution">
    <text evidence="4">The sequence shown here is derived from an EMBL/GenBank/DDBJ whole genome shotgun (WGS) entry which is preliminary data.</text>
</comment>
<dbReference type="SUPFAM" id="SSF55811">
    <property type="entry name" value="Nudix"/>
    <property type="match status" value="1"/>
</dbReference>
<reference evidence="4" key="1">
    <citation type="submission" date="2016-10" db="EMBL/GenBank/DDBJ databases">
        <title>Sequence of Gallionella enrichment culture.</title>
        <authorList>
            <person name="Poehlein A."/>
            <person name="Muehling M."/>
            <person name="Daniel R."/>
        </authorList>
    </citation>
    <scope>NUCLEOTIDE SEQUENCE</scope>
</reference>